<dbReference type="AlphaFoldDB" id="A0AAD5R8V0"/>
<dbReference type="GO" id="GO:0008623">
    <property type="term" value="C:CHRAC"/>
    <property type="evidence" value="ECO:0007669"/>
    <property type="project" value="TreeGrafter"/>
</dbReference>
<evidence type="ECO:0000313" key="4">
    <source>
        <dbReference type="EMBL" id="KAJ1371694.1"/>
    </source>
</evidence>
<dbReference type="Pfam" id="PF15613">
    <property type="entry name" value="WSD"/>
    <property type="match status" value="1"/>
</dbReference>
<feature type="domain" description="WHIM2" evidence="3">
    <location>
        <begin position="48"/>
        <end position="158"/>
    </location>
</feature>
<dbReference type="GO" id="GO:0006355">
    <property type="term" value="P:regulation of DNA-templated transcription"/>
    <property type="evidence" value="ECO:0007669"/>
    <property type="project" value="TreeGrafter"/>
</dbReference>
<dbReference type="GO" id="GO:0000228">
    <property type="term" value="C:nuclear chromosome"/>
    <property type="evidence" value="ECO:0007669"/>
    <property type="project" value="TreeGrafter"/>
</dbReference>
<reference evidence="4" key="1">
    <citation type="submission" date="2021-06" db="EMBL/GenBank/DDBJ databases">
        <title>Parelaphostrongylus tenuis whole genome reference sequence.</title>
        <authorList>
            <person name="Garwood T.J."/>
            <person name="Larsen P.A."/>
            <person name="Fountain-Jones N.M."/>
            <person name="Garbe J.R."/>
            <person name="Macchietto M.G."/>
            <person name="Kania S.A."/>
            <person name="Gerhold R.W."/>
            <person name="Richards J.E."/>
            <person name="Wolf T.M."/>
        </authorList>
    </citation>
    <scope>NUCLEOTIDE SEQUENCE</scope>
    <source>
        <strain evidence="4">MNPRO001-30</strain>
        <tissue evidence="4">Meninges</tissue>
    </source>
</reference>
<dbReference type="GO" id="GO:0003677">
    <property type="term" value="F:DNA binding"/>
    <property type="evidence" value="ECO:0007669"/>
    <property type="project" value="TreeGrafter"/>
</dbReference>
<dbReference type="InterPro" id="IPR047171">
    <property type="entry name" value="BAZ1A"/>
</dbReference>
<proteinExistence type="predicted"/>
<name>A0AAD5R8V0_PARTN</name>
<evidence type="ECO:0000256" key="1">
    <source>
        <dbReference type="ARBA" id="ARBA00004123"/>
    </source>
</evidence>
<dbReference type="PANTHER" id="PTHR46510:SF1">
    <property type="entry name" value="BROMODOMAIN ADJACENT TO ZINC FINGER DOMAIN PROTEIN 1A"/>
    <property type="match status" value="1"/>
</dbReference>
<evidence type="ECO:0000256" key="2">
    <source>
        <dbReference type="ARBA" id="ARBA00023242"/>
    </source>
</evidence>
<accession>A0AAD5R8V0</accession>
<dbReference type="InterPro" id="IPR028941">
    <property type="entry name" value="WHIM2_dom"/>
</dbReference>
<evidence type="ECO:0000313" key="5">
    <source>
        <dbReference type="Proteomes" id="UP001196413"/>
    </source>
</evidence>
<dbReference type="GO" id="GO:0006338">
    <property type="term" value="P:chromatin remodeling"/>
    <property type="evidence" value="ECO:0007669"/>
    <property type="project" value="InterPro"/>
</dbReference>
<dbReference type="GO" id="GO:0045740">
    <property type="term" value="P:positive regulation of DNA replication"/>
    <property type="evidence" value="ECO:0007669"/>
    <property type="project" value="TreeGrafter"/>
</dbReference>
<gene>
    <name evidence="4" type="primary">ATHP-2_8</name>
    <name evidence="4" type="ORF">KIN20_033681</name>
</gene>
<protein>
    <submittedName>
        <fullName evidence="4">Histidine-containing phosphotransfer protein 3</fullName>
    </submittedName>
</protein>
<dbReference type="Proteomes" id="UP001196413">
    <property type="component" value="Unassembled WGS sequence"/>
</dbReference>
<sequence length="195" mass="21893">MLLAGVAFNELEYTEIVTARELQREKVQEVEDKLLDTIFDLTTIAGQLHLGRDRAFRNYFLIECLPCLIVENPIDADNIGVCGEATPVADHSEYGDEEAARQHLLGCSGDMSTCVVHGEGRKRRPRWTFVDSLEKVDQIVAACNPRGFREIELAEELTFHRPRINASYGEIGNKASQRTVFLIVHGERSRSCSNA</sequence>
<comment type="caution">
    <text evidence="4">The sequence shown here is derived from an EMBL/GenBank/DDBJ whole genome shotgun (WGS) entry which is preliminary data.</text>
</comment>
<dbReference type="GO" id="GO:0031445">
    <property type="term" value="P:regulation of heterochromatin formation"/>
    <property type="evidence" value="ECO:0007669"/>
    <property type="project" value="TreeGrafter"/>
</dbReference>
<comment type="subcellular location">
    <subcellularLocation>
        <location evidence="1">Nucleus</location>
    </subcellularLocation>
</comment>
<dbReference type="PANTHER" id="PTHR46510">
    <property type="entry name" value="BROMODOMAIN ADJACENT TO ZINC FINGER DOMAIN PROTEIN 1A"/>
    <property type="match status" value="1"/>
</dbReference>
<keyword evidence="5" id="KW-1185">Reference proteome</keyword>
<organism evidence="4 5">
    <name type="scientific">Parelaphostrongylus tenuis</name>
    <name type="common">Meningeal worm</name>
    <dbReference type="NCBI Taxonomy" id="148309"/>
    <lineage>
        <taxon>Eukaryota</taxon>
        <taxon>Metazoa</taxon>
        <taxon>Ecdysozoa</taxon>
        <taxon>Nematoda</taxon>
        <taxon>Chromadorea</taxon>
        <taxon>Rhabditida</taxon>
        <taxon>Rhabditina</taxon>
        <taxon>Rhabditomorpha</taxon>
        <taxon>Strongyloidea</taxon>
        <taxon>Metastrongylidae</taxon>
        <taxon>Parelaphostrongylus</taxon>
    </lineage>
</organism>
<evidence type="ECO:0000259" key="3">
    <source>
        <dbReference type="Pfam" id="PF15613"/>
    </source>
</evidence>
<dbReference type="EMBL" id="JAHQIW010007023">
    <property type="protein sequence ID" value="KAJ1371694.1"/>
    <property type="molecule type" value="Genomic_DNA"/>
</dbReference>
<keyword evidence="2" id="KW-0539">Nucleus</keyword>